<keyword evidence="6 12" id="KW-0378">Hydrolase</keyword>
<keyword evidence="8 12" id="KW-0482">Metalloprotease</keyword>
<dbReference type="GO" id="GO:0005576">
    <property type="term" value="C:extracellular region"/>
    <property type="evidence" value="ECO:0007669"/>
    <property type="project" value="UniProtKB-SubCell"/>
</dbReference>
<evidence type="ECO:0000256" key="13">
    <source>
        <dbReference type="RuleBase" id="RU361183"/>
    </source>
</evidence>
<dbReference type="AlphaFoldDB" id="A0A0N5B498"/>
<feature type="chain" id="PRO_5005733505" description="Zinc metalloproteinase" evidence="11 13">
    <location>
        <begin position="20"/>
        <end position="352"/>
    </location>
</feature>
<evidence type="ECO:0000313" key="15">
    <source>
        <dbReference type="Proteomes" id="UP000046392"/>
    </source>
</evidence>
<keyword evidence="15" id="KW-1185">Reference proteome</keyword>
<evidence type="ECO:0000256" key="12">
    <source>
        <dbReference type="PROSITE-ProRule" id="PRU01211"/>
    </source>
</evidence>
<evidence type="ECO:0000256" key="10">
    <source>
        <dbReference type="ARBA" id="ARBA00023180"/>
    </source>
</evidence>
<keyword evidence="10" id="KW-0325">Glycoprotein</keyword>
<dbReference type="GO" id="GO:0008270">
    <property type="term" value="F:zinc ion binding"/>
    <property type="evidence" value="ECO:0007669"/>
    <property type="project" value="UniProtKB-UniRule"/>
</dbReference>
<dbReference type="PANTHER" id="PTHR10127:SF780">
    <property type="entry name" value="METALLOENDOPEPTIDASE"/>
    <property type="match status" value="1"/>
</dbReference>
<keyword evidence="2 11" id="KW-0964">Secreted</keyword>
<dbReference type="InterPro" id="IPR024079">
    <property type="entry name" value="MetalloPept_cat_dom_sf"/>
</dbReference>
<dbReference type="GO" id="GO:0006508">
    <property type="term" value="P:proteolysis"/>
    <property type="evidence" value="ECO:0007669"/>
    <property type="project" value="UniProtKB-KW"/>
</dbReference>
<dbReference type="InterPro" id="IPR034035">
    <property type="entry name" value="Astacin-like_dom"/>
</dbReference>
<evidence type="ECO:0000256" key="11">
    <source>
        <dbReference type="PIRNR" id="PIRNR036365"/>
    </source>
</evidence>
<evidence type="ECO:0000256" key="8">
    <source>
        <dbReference type="ARBA" id="ARBA00023049"/>
    </source>
</evidence>
<proteinExistence type="predicted"/>
<dbReference type="PROSITE" id="PS51864">
    <property type="entry name" value="ASTACIN"/>
    <property type="match status" value="1"/>
</dbReference>
<organism evidence="15 16">
    <name type="scientific">Strongyloides papillosus</name>
    <name type="common">Intestinal threadworm</name>
    <dbReference type="NCBI Taxonomy" id="174720"/>
    <lineage>
        <taxon>Eukaryota</taxon>
        <taxon>Metazoa</taxon>
        <taxon>Ecdysozoa</taxon>
        <taxon>Nematoda</taxon>
        <taxon>Chromadorea</taxon>
        <taxon>Rhabditida</taxon>
        <taxon>Tylenchina</taxon>
        <taxon>Panagrolaimomorpha</taxon>
        <taxon>Strongyloidoidea</taxon>
        <taxon>Strongyloididae</taxon>
        <taxon>Strongyloides</taxon>
    </lineage>
</organism>
<name>A0A0N5B498_STREA</name>
<dbReference type="GO" id="GO:0004222">
    <property type="term" value="F:metalloendopeptidase activity"/>
    <property type="evidence" value="ECO:0007669"/>
    <property type="project" value="UniProtKB-UniRule"/>
</dbReference>
<feature type="signal peptide" evidence="11 13">
    <location>
        <begin position="1"/>
        <end position="19"/>
    </location>
</feature>
<dbReference type="PRINTS" id="PR00480">
    <property type="entry name" value="ASTACIN"/>
</dbReference>
<keyword evidence="5 11" id="KW-0732">Signal</keyword>
<feature type="domain" description="Peptidase M12A" evidence="14">
    <location>
        <begin position="40"/>
        <end position="234"/>
    </location>
</feature>
<accession>A0A0N5B498</accession>
<dbReference type="InterPro" id="IPR001506">
    <property type="entry name" value="Peptidase_M12A"/>
</dbReference>
<dbReference type="SMART" id="SM00235">
    <property type="entry name" value="ZnMc"/>
    <property type="match status" value="1"/>
</dbReference>
<reference evidence="16" key="1">
    <citation type="submission" date="2017-02" db="UniProtKB">
        <authorList>
            <consortium name="WormBaseParasite"/>
        </authorList>
    </citation>
    <scope>IDENTIFICATION</scope>
</reference>
<dbReference type="InterPro" id="IPR006026">
    <property type="entry name" value="Peptidase_Metallo"/>
</dbReference>
<feature type="binding site" evidence="12">
    <location>
        <position position="141"/>
    </location>
    <ligand>
        <name>Zn(2+)</name>
        <dbReference type="ChEBI" id="CHEBI:29105"/>
        <note>catalytic</note>
    </ligand>
</feature>
<dbReference type="Gene3D" id="3.40.390.10">
    <property type="entry name" value="Collagenase (Catalytic Domain)"/>
    <property type="match status" value="1"/>
</dbReference>
<protein>
    <recommendedName>
        <fullName evidence="11">Zinc metalloproteinase</fullName>
    </recommendedName>
</protein>
<keyword evidence="7 12" id="KW-0862">Zinc</keyword>
<evidence type="ECO:0000256" key="9">
    <source>
        <dbReference type="ARBA" id="ARBA00023157"/>
    </source>
</evidence>
<dbReference type="GO" id="GO:0018996">
    <property type="term" value="P:molting cycle, collagen and cuticulin-based cuticle"/>
    <property type="evidence" value="ECO:0007669"/>
    <property type="project" value="InterPro"/>
</dbReference>
<dbReference type="Pfam" id="PF01400">
    <property type="entry name" value="Astacin"/>
    <property type="match status" value="1"/>
</dbReference>
<evidence type="ECO:0000259" key="14">
    <source>
        <dbReference type="PROSITE" id="PS51864"/>
    </source>
</evidence>
<keyword evidence="4 12" id="KW-0479">Metal-binding</keyword>
<feature type="binding site" evidence="12">
    <location>
        <position position="131"/>
    </location>
    <ligand>
        <name>Zn(2+)</name>
        <dbReference type="ChEBI" id="CHEBI:29105"/>
        <note>catalytic</note>
    </ligand>
</feature>
<evidence type="ECO:0000256" key="6">
    <source>
        <dbReference type="ARBA" id="ARBA00022801"/>
    </source>
</evidence>
<dbReference type="PIRSF" id="PIRSF036365">
    <property type="entry name" value="Astacin_nematoda"/>
    <property type="match status" value="1"/>
</dbReference>
<evidence type="ECO:0000256" key="2">
    <source>
        <dbReference type="ARBA" id="ARBA00022525"/>
    </source>
</evidence>
<sequence>MNFFIKLFLFSHCILEVVSKNESTLNVDSYSESSETRIKKSILKDKRFKWTSPIHYRISYGANRRLIKAAIEAIEKETCIRFIESNNFRNGGLNYVSQGTDCYSFIGKVTHGRPQDVVLGSDCNKLTIAIHETMHALGVIHEFARHDRNFYINVRFENIDPGLGFNYQTFPLSRATSYGLKYDYGSVMHYDRLAGSVNGRIAMEPKYWSYLKTIGQTTRFGFNDAKQLNIHYCSAKCRSSNLKCEMGGYPNPNDCRFCKCPAFFTGTRCTQLLPSHRFCGVTRLNAKNIDQLLNVRGVKTCYFRIEAPKGRKVRLYIGEVNFRESFVCQPNKGLEIKFLADKAVSGAMLCGR</sequence>
<comment type="cofactor">
    <cofactor evidence="12 13">
        <name>Zn(2+)</name>
        <dbReference type="ChEBI" id="CHEBI:29105"/>
    </cofactor>
    <text evidence="12 13">Binds 1 zinc ion per subunit.</text>
</comment>
<evidence type="ECO:0000313" key="16">
    <source>
        <dbReference type="WBParaSite" id="SPAL_0000090000.1"/>
    </source>
</evidence>
<dbReference type="SUPFAM" id="SSF55486">
    <property type="entry name" value="Metalloproteases ('zincins'), catalytic domain"/>
    <property type="match status" value="1"/>
</dbReference>
<dbReference type="InterPro" id="IPR017050">
    <property type="entry name" value="Metallopeptidase_nem"/>
</dbReference>
<keyword evidence="9" id="KW-1015">Disulfide bond</keyword>
<feature type="binding site" evidence="12">
    <location>
        <position position="135"/>
    </location>
    <ligand>
        <name>Zn(2+)</name>
        <dbReference type="ChEBI" id="CHEBI:29105"/>
        <note>catalytic</note>
    </ligand>
</feature>
<dbReference type="PANTHER" id="PTHR10127">
    <property type="entry name" value="DISCOIDIN, CUB, EGF, LAMININ , AND ZINC METALLOPROTEASE DOMAIN CONTAINING"/>
    <property type="match status" value="1"/>
</dbReference>
<dbReference type="Proteomes" id="UP000046392">
    <property type="component" value="Unplaced"/>
</dbReference>
<keyword evidence="3 12" id="KW-0645">Protease</keyword>
<dbReference type="WBParaSite" id="SPAL_0000090000.1">
    <property type="protein sequence ID" value="SPAL_0000090000.1"/>
    <property type="gene ID" value="SPAL_0000090000"/>
</dbReference>
<evidence type="ECO:0000256" key="5">
    <source>
        <dbReference type="ARBA" id="ARBA00022729"/>
    </source>
</evidence>
<comment type="caution">
    <text evidence="12">Lacks conserved residue(s) required for the propagation of feature annotation.</text>
</comment>
<evidence type="ECO:0000256" key="3">
    <source>
        <dbReference type="ARBA" id="ARBA00022670"/>
    </source>
</evidence>
<comment type="subcellular location">
    <subcellularLocation>
        <location evidence="1 11">Secreted</location>
    </subcellularLocation>
</comment>
<evidence type="ECO:0000256" key="7">
    <source>
        <dbReference type="ARBA" id="ARBA00022833"/>
    </source>
</evidence>
<evidence type="ECO:0000256" key="1">
    <source>
        <dbReference type="ARBA" id="ARBA00004613"/>
    </source>
</evidence>
<feature type="active site" evidence="12">
    <location>
        <position position="132"/>
    </location>
</feature>
<evidence type="ECO:0000256" key="4">
    <source>
        <dbReference type="ARBA" id="ARBA00022723"/>
    </source>
</evidence>
<dbReference type="CDD" id="cd04280">
    <property type="entry name" value="ZnMc_astacin_like"/>
    <property type="match status" value="1"/>
</dbReference>